<dbReference type="PATRIC" id="fig|298794.3.peg.5568"/>
<dbReference type="PANTHER" id="PTHR36153:SF1">
    <property type="entry name" value="TYPE VI SECRETION SYSTEM COMPONENT TSSM1"/>
    <property type="match status" value="1"/>
</dbReference>
<dbReference type="Pfam" id="PF06744">
    <property type="entry name" value="IcmF_C"/>
    <property type="match status" value="1"/>
</dbReference>
<dbReference type="CDD" id="cd00882">
    <property type="entry name" value="Ras_like_GTPase"/>
    <property type="match status" value="1"/>
</dbReference>
<feature type="transmembrane region" description="Helical" evidence="2">
    <location>
        <begin position="37"/>
        <end position="55"/>
    </location>
</feature>
<evidence type="ECO:0000313" key="6">
    <source>
        <dbReference type="EMBL" id="KMO40908.1"/>
    </source>
</evidence>
<dbReference type="PANTHER" id="PTHR36153">
    <property type="entry name" value="INNER MEMBRANE PROTEIN-RELATED"/>
    <property type="match status" value="1"/>
</dbReference>
<gene>
    <name evidence="6" type="ORF">VQ02_06845</name>
</gene>
<name>A0A0J6T5S0_9HYPH</name>
<feature type="domain" description="IcmF-related" evidence="4">
    <location>
        <begin position="512"/>
        <end position="789"/>
    </location>
</feature>
<comment type="caution">
    <text evidence="6">The sequence shown here is derived from an EMBL/GenBank/DDBJ whole genome shotgun (WGS) entry which is preliminary data.</text>
</comment>
<evidence type="ECO:0000259" key="4">
    <source>
        <dbReference type="Pfam" id="PF06761"/>
    </source>
</evidence>
<keyword evidence="2" id="KW-1133">Transmembrane helix</keyword>
<accession>A0A0J6T5S0</accession>
<evidence type="ECO:0000259" key="5">
    <source>
        <dbReference type="Pfam" id="PF14331"/>
    </source>
</evidence>
<feature type="domain" description="Type VI secretion system IcmF C-terminal" evidence="3">
    <location>
        <begin position="1084"/>
        <end position="1139"/>
    </location>
</feature>
<dbReference type="InterPro" id="IPR010623">
    <property type="entry name" value="IcmF_C"/>
</dbReference>
<dbReference type="Proteomes" id="UP000035955">
    <property type="component" value="Unassembled WGS sequence"/>
</dbReference>
<proteinExistence type="predicted"/>
<sequence>MQFAGRWGSGFAGWAILSAIIWYLLPIVPALQPPAARLAAIGGLLAVYLAVNGAISWRNHRRRSALAAGMTDEAAREAAEAEAEAAEEVTQLRERMKQALAQLRRKGRRGRHLYDQPWFVLIGPPGSGKTTALTNSGLHLLLGEDGGRPSLPGVGGTRLCDWWFADEAVLIDTAGRYTSQDSAPSVDAAGWQGFLDLIRRTRPRQPINGVVVVLSLPDLASAAPEERDAHARAVRLRIDEITQRLGLRIPVYVVLSKADRLRGFDAYFDDLDTTGRAQVWGMTFPLDAGVERFEPEFRLLLRRLDDRLVERLQAERASVRRALIGQFPMQVASLEQPLAAFLKRAFSGSRLDPAPFLRGVYFTSATQQGTPIDRLTGMLARSFGVDQTRVPGLRPVSGRSYFVTRLVREVLLGEALLITRRQDRWPRRRALRIAGFAAVATALLTGGAAIHLAEADNRAAVAQAHDALAAYRRLLSELRLDPVAGDDLVRTTPVLDAAAGLVQGVDAAPVVPGLSQQPKLAQANQQVYRHALQRILLPRLVWRLEQQMRADLGNAARLYDGTRVYLMLGGQGPLEPEAVRAWMRADWDARFPETLNAPLRASLARHLDRLLAEPLPDIPLDGALVEAARAALSRISLAERIYGRLRSGPAARALPDWTPAAALGPDGRRLFARASGRPLTAGIPGLYTIRGYREALQRDLPGVARDAAGESWVLGRTEQVPTEGPPLATLEEAVLALYAAEFTARWDALLVDLVLVRFSSQEAAVRDLYVLSSPQSPMRDLLTAITREVSLLADAGAVPPAERAAAGGEAKDQTTASPALRGIERHFKSLFDLLGRGEASPLANILRLINDLQQMLAAASGRGAPLPDSLQRSGDPVQFLTAEAERQPAPLANWLREIAVSGGQVLGTSARAAAADAYSATDGPLPLCRSVVDGHYPFDPASRIDAPIDDFARLFGPGGQFDTYFQKQIRGFVDTRGATWLPRRLGGVAPPVDAAAAAAFQQIAAIRAAYFPVGDAPQISFSLAPASDNDPAASLSIGGTTVSKDPNQAATFTWPSGGLSAAALTFDDQAGRDAAGFGAFALAANEPNPPPAGIQVGGAWSLFRLLDRARVTPTRNPTTFDLTVTAGGRRAAYVLQAGSARSPFARNPVRGFRCPSIR</sequence>
<feature type="transmembrane region" description="Helical" evidence="2">
    <location>
        <begin position="7"/>
        <end position="25"/>
    </location>
</feature>
<keyword evidence="1" id="KW-0175">Coiled coil</keyword>
<feature type="domain" description="Type VI secretion system component TssM1 N-terminal" evidence="5">
    <location>
        <begin position="186"/>
        <end position="438"/>
    </location>
</feature>
<dbReference type="InterPro" id="IPR025743">
    <property type="entry name" value="TssM1_N"/>
</dbReference>
<dbReference type="SUPFAM" id="SSF52540">
    <property type="entry name" value="P-loop containing nucleoside triphosphate hydrolases"/>
    <property type="match status" value="1"/>
</dbReference>
<dbReference type="InterPro" id="IPR017731">
    <property type="entry name" value="TssM1-like"/>
</dbReference>
<dbReference type="Pfam" id="PF14331">
    <property type="entry name" value="IcmF-related_N"/>
    <property type="match status" value="1"/>
</dbReference>
<keyword evidence="2" id="KW-0472">Membrane</keyword>
<dbReference type="NCBIfam" id="TIGR03348">
    <property type="entry name" value="VI_IcmF"/>
    <property type="match status" value="1"/>
</dbReference>
<evidence type="ECO:0000256" key="2">
    <source>
        <dbReference type="SAM" id="Phobius"/>
    </source>
</evidence>
<evidence type="ECO:0000259" key="3">
    <source>
        <dbReference type="Pfam" id="PF06744"/>
    </source>
</evidence>
<organism evidence="6 7">
    <name type="scientific">Methylobacterium variabile</name>
    <dbReference type="NCBI Taxonomy" id="298794"/>
    <lineage>
        <taxon>Bacteria</taxon>
        <taxon>Pseudomonadati</taxon>
        <taxon>Pseudomonadota</taxon>
        <taxon>Alphaproteobacteria</taxon>
        <taxon>Hyphomicrobiales</taxon>
        <taxon>Methylobacteriaceae</taxon>
        <taxon>Methylobacterium</taxon>
    </lineage>
</organism>
<dbReference type="EMBL" id="LABY01000040">
    <property type="protein sequence ID" value="KMO40908.1"/>
    <property type="molecule type" value="Genomic_DNA"/>
</dbReference>
<feature type="transmembrane region" description="Helical" evidence="2">
    <location>
        <begin position="430"/>
        <end position="453"/>
    </location>
</feature>
<feature type="coiled-coil region" evidence="1">
    <location>
        <begin position="71"/>
        <end position="109"/>
    </location>
</feature>
<keyword evidence="2" id="KW-0812">Transmembrane</keyword>
<protein>
    <recommendedName>
        <fullName evidence="8">Type VI secretion protein</fullName>
    </recommendedName>
</protein>
<dbReference type="InterPro" id="IPR053156">
    <property type="entry name" value="T6SS_TssM-like"/>
</dbReference>
<evidence type="ECO:0000313" key="7">
    <source>
        <dbReference type="Proteomes" id="UP000035955"/>
    </source>
</evidence>
<dbReference type="InterPro" id="IPR027417">
    <property type="entry name" value="P-loop_NTPase"/>
</dbReference>
<dbReference type="AlphaFoldDB" id="A0A0J6T5S0"/>
<keyword evidence="7" id="KW-1185">Reference proteome</keyword>
<dbReference type="Pfam" id="PF06761">
    <property type="entry name" value="IcmF-related"/>
    <property type="match status" value="1"/>
</dbReference>
<dbReference type="InterPro" id="IPR009612">
    <property type="entry name" value="IcmF-rel"/>
</dbReference>
<reference evidence="6 7" key="1">
    <citation type="submission" date="2015-03" db="EMBL/GenBank/DDBJ databases">
        <title>Genome sequencing of Methylobacterium variabile DSM 16961.</title>
        <authorList>
            <person name="Chaudhry V."/>
            <person name="Patil P.B."/>
        </authorList>
    </citation>
    <scope>NUCLEOTIDE SEQUENCE [LARGE SCALE GENOMIC DNA]</scope>
    <source>
        <strain evidence="6 7">DSM 16961</strain>
    </source>
</reference>
<evidence type="ECO:0000256" key="1">
    <source>
        <dbReference type="SAM" id="Coils"/>
    </source>
</evidence>
<evidence type="ECO:0008006" key="8">
    <source>
        <dbReference type="Google" id="ProtNLM"/>
    </source>
</evidence>